<evidence type="ECO:0000313" key="2">
    <source>
        <dbReference type="EMBL" id="KAF2654975.1"/>
    </source>
</evidence>
<name>A0A6A6T4N0_9PLEO</name>
<organism evidence="2 3">
    <name type="scientific">Lophiostoma macrostomum CBS 122681</name>
    <dbReference type="NCBI Taxonomy" id="1314788"/>
    <lineage>
        <taxon>Eukaryota</taxon>
        <taxon>Fungi</taxon>
        <taxon>Dikarya</taxon>
        <taxon>Ascomycota</taxon>
        <taxon>Pezizomycotina</taxon>
        <taxon>Dothideomycetes</taxon>
        <taxon>Pleosporomycetidae</taxon>
        <taxon>Pleosporales</taxon>
        <taxon>Lophiostomataceae</taxon>
        <taxon>Lophiostoma</taxon>
    </lineage>
</organism>
<dbReference type="EMBL" id="MU004355">
    <property type="protein sequence ID" value="KAF2654975.1"/>
    <property type="molecule type" value="Genomic_DNA"/>
</dbReference>
<evidence type="ECO:0000313" key="3">
    <source>
        <dbReference type="Proteomes" id="UP000799324"/>
    </source>
</evidence>
<dbReference type="OrthoDB" id="3791448at2759"/>
<gene>
    <name evidence="2" type="ORF">K491DRAFT_716618</name>
</gene>
<feature type="region of interest" description="Disordered" evidence="1">
    <location>
        <begin position="223"/>
        <end position="244"/>
    </location>
</feature>
<reference evidence="2" key="1">
    <citation type="journal article" date="2020" name="Stud. Mycol.">
        <title>101 Dothideomycetes genomes: a test case for predicting lifestyles and emergence of pathogens.</title>
        <authorList>
            <person name="Haridas S."/>
            <person name="Albert R."/>
            <person name="Binder M."/>
            <person name="Bloem J."/>
            <person name="Labutti K."/>
            <person name="Salamov A."/>
            <person name="Andreopoulos B."/>
            <person name="Baker S."/>
            <person name="Barry K."/>
            <person name="Bills G."/>
            <person name="Bluhm B."/>
            <person name="Cannon C."/>
            <person name="Castanera R."/>
            <person name="Culley D."/>
            <person name="Daum C."/>
            <person name="Ezra D."/>
            <person name="Gonzalez J."/>
            <person name="Henrissat B."/>
            <person name="Kuo A."/>
            <person name="Liang C."/>
            <person name="Lipzen A."/>
            <person name="Lutzoni F."/>
            <person name="Magnuson J."/>
            <person name="Mondo S."/>
            <person name="Nolan M."/>
            <person name="Ohm R."/>
            <person name="Pangilinan J."/>
            <person name="Park H.-J."/>
            <person name="Ramirez L."/>
            <person name="Alfaro M."/>
            <person name="Sun H."/>
            <person name="Tritt A."/>
            <person name="Yoshinaga Y."/>
            <person name="Zwiers L.-H."/>
            <person name="Turgeon B."/>
            <person name="Goodwin S."/>
            <person name="Spatafora J."/>
            <person name="Crous P."/>
            <person name="Grigoriev I."/>
        </authorList>
    </citation>
    <scope>NUCLEOTIDE SEQUENCE</scope>
    <source>
        <strain evidence="2">CBS 122681</strain>
    </source>
</reference>
<keyword evidence="3" id="KW-1185">Reference proteome</keyword>
<evidence type="ECO:0000256" key="1">
    <source>
        <dbReference type="SAM" id="MobiDB-lite"/>
    </source>
</evidence>
<sequence>MSIPQALLDQVRAGSRCVICGGVNGSPADQDDRRCAACEAITNEDVEFLMEAAEKLREILVEFLRRGRRRIPTDDRLSDSEKKRLEACLLFQERCRQAAVWMPATLEQILLKAENTNVEKIEEMEIKTHSMRNETWDHVVHAIHLKTGDKYVLELTGVQFGPDWPLLQSHEEYCKRAAEIKSLNKLGTNQQLRLDLWDDDEEELEAARFWVKKIALEDKLESVPWEVETSSSSPPPPPSNPREFKEAVVRATSWYQDNFDWENLRKFTPPQTDQR</sequence>
<dbReference type="Proteomes" id="UP000799324">
    <property type="component" value="Unassembled WGS sequence"/>
</dbReference>
<dbReference type="AlphaFoldDB" id="A0A6A6T4N0"/>
<proteinExistence type="predicted"/>
<protein>
    <submittedName>
        <fullName evidence="2">Uncharacterized protein</fullName>
    </submittedName>
</protein>
<accession>A0A6A6T4N0</accession>